<dbReference type="RefSeq" id="WP_133559472.1">
    <property type="nucleotide sequence ID" value="NZ_JAJGNH010000004.1"/>
</dbReference>
<comment type="caution">
    <text evidence="2">The sequence shown here is derived from an EMBL/GenBank/DDBJ whole genome shotgun (WGS) entry which is preliminary data.</text>
</comment>
<name>A0A4R6XGB1_9GAMM</name>
<dbReference type="OrthoDB" id="5607838at2"/>
<keyword evidence="3" id="KW-1185">Reference proteome</keyword>
<accession>A0A4R6XGB1</accession>
<feature type="coiled-coil region" evidence="1">
    <location>
        <begin position="352"/>
        <end position="379"/>
    </location>
</feature>
<proteinExistence type="predicted"/>
<organism evidence="2 3">
    <name type="scientific">Marinomonas communis</name>
    <dbReference type="NCBI Taxonomy" id="28254"/>
    <lineage>
        <taxon>Bacteria</taxon>
        <taxon>Pseudomonadati</taxon>
        <taxon>Pseudomonadota</taxon>
        <taxon>Gammaproteobacteria</taxon>
        <taxon>Oceanospirillales</taxon>
        <taxon>Oceanospirillaceae</taxon>
        <taxon>Marinomonas</taxon>
    </lineage>
</organism>
<dbReference type="InterPro" id="IPR010131">
    <property type="entry name" value="MdtP/NodT-like"/>
</dbReference>
<evidence type="ECO:0000256" key="1">
    <source>
        <dbReference type="SAM" id="Coils"/>
    </source>
</evidence>
<keyword evidence="1" id="KW-0175">Coiled coil</keyword>
<dbReference type="AlphaFoldDB" id="A0A4R6XGB1"/>
<dbReference type="PANTHER" id="PTHR30203:SF30">
    <property type="entry name" value="OUTER MEMBRANE PROTEIN-RELATED"/>
    <property type="match status" value="1"/>
</dbReference>
<dbReference type="EMBL" id="SNZA01000001">
    <property type="protein sequence ID" value="TDR14828.1"/>
    <property type="molecule type" value="Genomic_DNA"/>
</dbReference>
<reference evidence="2 3" key="1">
    <citation type="submission" date="2019-03" db="EMBL/GenBank/DDBJ databases">
        <title>Genomic Encyclopedia of Type Strains, Phase IV (KMG-IV): sequencing the most valuable type-strain genomes for metagenomic binning, comparative biology and taxonomic classification.</title>
        <authorList>
            <person name="Goeker M."/>
        </authorList>
    </citation>
    <scope>NUCLEOTIDE SEQUENCE [LARGE SCALE GENOMIC DNA]</scope>
    <source>
        <strain evidence="2 3">DSM 5604</strain>
    </source>
</reference>
<dbReference type="PANTHER" id="PTHR30203">
    <property type="entry name" value="OUTER MEMBRANE CATION EFFLUX PROTEIN"/>
    <property type="match status" value="1"/>
</dbReference>
<sequence>MTFLKIGSLRVSSRGVNGRSVMSTSGAVSLLLIGLNAPILHAQALTLESAIELAIQNDPWLKSNLFQEQGFRASAVSANQLPDPKLTLGLANLPTDSFDFHQEAMTQAVLGVSQSFPAGKTLELGSEKLSTKADQTFYARENRVAQLRQAISQIWVEMYRYEHTLSVLSVNKTLLESLKESLSSSYSARLNRVNQQALVNNELEIAKIDERAIQIQQSLQQAKAKLSQYSTAFQNVEQLQFVALTTELQAVKELDVSPDSLAQHPAVQWWNLQQDIYEIDQSLVEQQFKPQWTLNLGYGYRGSDLSGRERADLASVSVSMNLPFFSRQRLDADTKAAISSQSSAGHERDLKLNELSAQLQSVQSDLMLLEQRVKLYQNTLLPGYRKSYEVALNAYRSSESSYRDVMLSKIMEMNARIELIQLQSDQFKRLTDLQYLATQSLEGAQS</sequence>
<protein>
    <submittedName>
        <fullName evidence="2">Outer membrane protein TolC</fullName>
    </submittedName>
</protein>
<dbReference type="SUPFAM" id="SSF56954">
    <property type="entry name" value="Outer membrane efflux proteins (OEP)"/>
    <property type="match status" value="1"/>
</dbReference>
<dbReference type="Gene3D" id="1.20.1600.10">
    <property type="entry name" value="Outer membrane efflux proteins (OEP)"/>
    <property type="match status" value="1"/>
</dbReference>
<gene>
    <name evidence="2" type="ORF">C8D85_0177</name>
</gene>
<evidence type="ECO:0000313" key="3">
    <source>
        <dbReference type="Proteomes" id="UP000295729"/>
    </source>
</evidence>
<feature type="coiled-coil region" evidence="1">
    <location>
        <begin position="205"/>
        <end position="239"/>
    </location>
</feature>
<dbReference type="GO" id="GO:0015562">
    <property type="term" value="F:efflux transmembrane transporter activity"/>
    <property type="evidence" value="ECO:0007669"/>
    <property type="project" value="InterPro"/>
</dbReference>
<evidence type="ECO:0000313" key="2">
    <source>
        <dbReference type="EMBL" id="TDR14828.1"/>
    </source>
</evidence>
<dbReference type="Proteomes" id="UP000295729">
    <property type="component" value="Unassembled WGS sequence"/>
</dbReference>